<dbReference type="NCBIfam" id="NF003589">
    <property type="entry name" value="PRK05254.1-2"/>
    <property type="match status" value="1"/>
</dbReference>
<dbReference type="CDD" id="cd10027">
    <property type="entry name" value="UDG-F1-like"/>
    <property type="match status" value="1"/>
</dbReference>
<dbReference type="InterPro" id="IPR036895">
    <property type="entry name" value="Uracil-DNA_glycosylase-like_sf"/>
</dbReference>
<dbReference type="SMART" id="SM00987">
    <property type="entry name" value="UreE_C"/>
    <property type="match status" value="1"/>
</dbReference>
<name>A0A3P5WIV8_9BACL</name>
<evidence type="ECO:0000256" key="8">
    <source>
        <dbReference type="ARBA" id="ARBA00023204"/>
    </source>
</evidence>
<dbReference type="PANTHER" id="PTHR11264">
    <property type="entry name" value="URACIL-DNA GLYCOSYLASE"/>
    <property type="match status" value="1"/>
</dbReference>
<reference evidence="13 14" key="1">
    <citation type="submission" date="2018-11" db="EMBL/GenBank/DDBJ databases">
        <authorList>
            <person name="Criscuolo A."/>
        </authorList>
    </citation>
    <scope>NUCLEOTIDE SEQUENCE [LARGE SCALE GENOMIC DNA]</scope>
    <source>
        <strain evidence="13">ATB-66</strain>
    </source>
</reference>
<evidence type="ECO:0000256" key="10">
    <source>
        <dbReference type="PROSITE-ProRule" id="PRU10072"/>
    </source>
</evidence>
<dbReference type="PANTHER" id="PTHR11264:SF0">
    <property type="entry name" value="URACIL-DNA GLYCOSYLASE"/>
    <property type="match status" value="1"/>
</dbReference>
<keyword evidence="9" id="KW-0963">Cytoplasm</keyword>
<evidence type="ECO:0000256" key="11">
    <source>
        <dbReference type="RuleBase" id="RU003780"/>
    </source>
</evidence>
<dbReference type="NCBIfam" id="NF003592">
    <property type="entry name" value="PRK05254.1-5"/>
    <property type="match status" value="1"/>
</dbReference>
<evidence type="ECO:0000256" key="7">
    <source>
        <dbReference type="ARBA" id="ARBA00022801"/>
    </source>
</evidence>
<dbReference type="NCBIfam" id="TIGR00628">
    <property type="entry name" value="ung"/>
    <property type="match status" value="1"/>
</dbReference>
<evidence type="ECO:0000256" key="4">
    <source>
        <dbReference type="ARBA" id="ARBA00012030"/>
    </source>
</evidence>
<evidence type="ECO:0000256" key="6">
    <source>
        <dbReference type="ARBA" id="ARBA00022763"/>
    </source>
</evidence>
<evidence type="ECO:0000259" key="12">
    <source>
        <dbReference type="SMART" id="SM00986"/>
    </source>
</evidence>
<evidence type="ECO:0000313" key="13">
    <source>
        <dbReference type="EMBL" id="VDC19359.1"/>
    </source>
</evidence>
<dbReference type="AlphaFoldDB" id="A0A3P5WIV8"/>
<dbReference type="EMBL" id="UXAV01000017">
    <property type="protein sequence ID" value="VDC19359.1"/>
    <property type="molecule type" value="Genomic_DNA"/>
</dbReference>
<evidence type="ECO:0000313" key="14">
    <source>
        <dbReference type="Proteomes" id="UP000270468"/>
    </source>
</evidence>
<organism evidence="13 14">
    <name type="scientific">Filibacter tadaridae</name>
    <dbReference type="NCBI Taxonomy" id="2483811"/>
    <lineage>
        <taxon>Bacteria</taxon>
        <taxon>Bacillati</taxon>
        <taxon>Bacillota</taxon>
        <taxon>Bacilli</taxon>
        <taxon>Bacillales</taxon>
        <taxon>Caryophanaceae</taxon>
        <taxon>Filibacter</taxon>
    </lineage>
</organism>
<dbReference type="HAMAP" id="MF_00148">
    <property type="entry name" value="UDG"/>
    <property type="match status" value="1"/>
</dbReference>
<dbReference type="GO" id="GO:0004844">
    <property type="term" value="F:uracil DNA N-glycosylase activity"/>
    <property type="evidence" value="ECO:0007669"/>
    <property type="project" value="UniProtKB-UniRule"/>
</dbReference>
<comment type="subcellular location">
    <subcellularLocation>
        <location evidence="9">Cytoplasm</location>
    </subcellularLocation>
</comment>
<keyword evidence="13" id="KW-0326">Glycosidase</keyword>
<keyword evidence="14" id="KW-1185">Reference proteome</keyword>
<dbReference type="InterPro" id="IPR018085">
    <property type="entry name" value="Ura-DNA_Glyclase_AS"/>
</dbReference>
<keyword evidence="7 9" id="KW-0378">Hydrolase</keyword>
<comment type="catalytic activity">
    <reaction evidence="1 9 11">
        <text>Hydrolyzes single-stranded DNA or mismatched double-stranded DNA and polynucleotides, releasing free uracil.</text>
        <dbReference type="EC" id="3.2.2.27"/>
    </reaction>
</comment>
<dbReference type="SUPFAM" id="SSF52141">
    <property type="entry name" value="Uracil-DNA glycosylase-like"/>
    <property type="match status" value="1"/>
</dbReference>
<keyword evidence="6 9" id="KW-0227">DNA damage</keyword>
<protein>
    <recommendedName>
        <fullName evidence="5 9">Uracil-DNA glycosylase</fullName>
        <shortName evidence="9">UDG</shortName>
        <ecNumber evidence="4 9">3.2.2.27</ecNumber>
    </recommendedName>
</protein>
<feature type="domain" description="Uracil-DNA glycosylase-like" evidence="12">
    <location>
        <begin position="52"/>
        <end position="212"/>
    </location>
</feature>
<dbReference type="GO" id="GO:0097510">
    <property type="term" value="P:base-excision repair, AP site formation via deaminated base removal"/>
    <property type="evidence" value="ECO:0007669"/>
    <property type="project" value="TreeGrafter"/>
</dbReference>
<evidence type="ECO:0000256" key="1">
    <source>
        <dbReference type="ARBA" id="ARBA00001400"/>
    </source>
</evidence>
<evidence type="ECO:0000256" key="2">
    <source>
        <dbReference type="ARBA" id="ARBA00002631"/>
    </source>
</evidence>
<evidence type="ECO:0000256" key="5">
    <source>
        <dbReference type="ARBA" id="ARBA00018429"/>
    </source>
</evidence>
<sequence length="229" mass="26316">MLDKIRFKNDWDTVLKNEFNKPYYVELHAFLTKEYEERTIYPQKEELWTAFKLTPFNDVKVVILGQDPYHGHGQAHGLSFSVKPGVKIPPSLRNLFKELETDMGCPLPETGTLTGWASQGVLMLNTVLTVREGEAHSHRGQGWETFTDELIHKLSKREKPIIFILWGRPAQLKKKHIDTSRHAIIESVHPSPLSAHRGFIGSRPYSQTNQILESWNEAPIDWCKTSDSL</sequence>
<dbReference type="GO" id="GO:0005737">
    <property type="term" value="C:cytoplasm"/>
    <property type="evidence" value="ECO:0007669"/>
    <property type="project" value="UniProtKB-SubCell"/>
</dbReference>
<dbReference type="PROSITE" id="PS00130">
    <property type="entry name" value="U_DNA_GLYCOSYLASE"/>
    <property type="match status" value="1"/>
</dbReference>
<dbReference type="NCBIfam" id="NF003591">
    <property type="entry name" value="PRK05254.1-4"/>
    <property type="match status" value="1"/>
</dbReference>
<dbReference type="EC" id="3.2.2.27" evidence="4 9"/>
<dbReference type="SMART" id="SM00986">
    <property type="entry name" value="UDG"/>
    <property type="match status" value="1"/>
</dbReference>
<dbReference type="FunFam" id="3.40.470.10:FF:000001">
    <property type="entry name" value="Uracil-DNA glycosylase"/>
    <property type="match status" value="1"/>
</dbReference>
<evidence type="ECO:0000256" key="3">
    <source>
        <dbReference type="ARBA" id="ARBA00008184"/>
    </source>
</evidence>
<dbReference type="Gene3D" id="3.40.470.10">
    <property type="entry name" value="Uracil-DNA glycosylase-like domain"/>
    <property type="match status" value="1"/>
</dbReference>
<dbReference type="InterPro" id="IPR002043">
    <property type="entry name" value="UDG_fam1"/>
</dbReference>
<comment type="similarity">
    <text evidence="3 9 11">Belongs to the uracil-DNA glycosylase (UDG) superfamily. UNG family.</text>
</comment>
<dbReference type="Proteomes" id="UP000270468">
    <property type="component" value="Unassembled WGS sequence"/>
</dbReference>
<keyword evidence="8 9" id="KW-0234">DNA repair</keyword>
<accession>A0A3P5WIV8</accession>
<comment type="function">
    <text evidence="2 9 11">Excises uracil residues from the DNA which can arise as a result of misincorporation of dUMP residues by DNA polymerase or due to deamination of cytosine.</text>
</comment>
<feature type="active site" description="Proton acceptor" evidence="9 10">
    <location>
        <position position="67"/>
    </location>
</feature>
<gene>
    <name evidence="9 13" type="primary">ung</name>
    <name evidence="13" type="ORF">FILTAD_00296</name>
</gene>
<dbReference type="Pfam" id="PF03167">
    <property type="entry name" value="UDG"/>
    <property type="match status" value="1"/>
</dbReference>
<dbReference type="InterPro" id="IPR005122">
    <property type="entry name" value="Uracil-DNA_glycosylase-like"/>
</dbReference>
<proteinExistence type="inferred from homology"/>
<dbReference type="NCBIfam" id="NF003588">
    <property type="entry name" value="PRK05254.1-1"/>
    <property type="match status" value="1"/>
</dbReference>
<evidence type="ECO:0000256" key="9">
    <source>
        <dbReference type="HAMAP-Rule" id="MF_00148"/>
    </source>
</evidence>